<dbReference type="AlphaFoldDB" id="A0A0A9GKU6"/>
<organism evidence="1">
    <name type="scientific">Arundo donax</name>
    <name type="common">Giant reed</name>
    <name type="synonym">Donax arundinaceus</name>
    <dbReference type="NCBI Taxonomy" id="35708"/>
    <lineage>
        <taxon>Eukaryota</taxon>
        <taxon>Viridiplantae</taxon>
        <taxon>Streptophyta</taxon>
        <taxon>Embryophyta</taxon>
        <taxon>Tracheophyta</taxon>
        <taxon>Spermatophyta</taxon>
        <taxon>Magnoliopsida</taxon>
        <taxon>Liliopsida</taxon>
        <taxon>Poales</taxon>
        <taxon>Poaceae</taxon>
        <taxon>PACMAD clade</taxon>
        <taxon>Arundinoideae</taxon>
        <taxon>Arundineae</taxon>
        <taxon>Arundo</taxon>
    </lineage>
</organism>
<reference evidence="1" key="1">
    <citation type="submission" date="2014-09" db="EMBL/GenBank/DDBJ databases">
        <authorList>
            <person name="Magalhaes I.L.F."/>
            <person name="Oliveira U."/>
            <person name="Santos F.R."/>
            <person name="Vidigal T.H.D.A."/>
            <person name="Brescovit A.D."/>
            <person name="Santos A.J."/>
        </authorList>
    </citation>
    <scope>NUCLEOTIDE SEQUENCE</scope>
    <source>
        <tissue evidence="1">Shoot tissue taken approximately 20 cm above the soil surface</tissue>
    </source>
</reference>
<reference evidence="1" key="2">
    <citation type="journal article" date="2015" name="Data Brief">
        <title>Shoot transcriptome of the giant reed, Arundo donax.</title>
        <authorList>
            <person name="Barrero R.A."/>
            <person name="Guerrero F.D."/>
            <person name="Moolhuijzen P."/>
            <person name="Goolsby J.A."/>
            <person name="Tidwell J."/>
            <person name="Bellgard S.E."/>
            <person name="Bellgard M.I."/>
        </authorList>
    </citation>
    <scope>NUCLEOTIDE SEQUENCE</scope>
    <source>
        <tissue evidence="1">Shoot tissue taken approximately 20 cm above the soil surface</tissue>
    </source>
</reference>
<protein>
    <submittedName>
        <fullName evidence="1">Uncharacterized protein</fullName>
    </submittedName>
</protein>
<sequence length="47" mass="5120">MGREDAALEVGFSSLAGVPANGAVVRGEEAWLGQRERGKVTKFWERT</sequence>
<proteinExistence type="predicted"/>
<name>A0A0A9GKU6_ARUDO</name>
<dbReference type="EMBL" id="GBRH01176578">
    <property type="protein sequence ID" value="JAE21318.1"/>
    <property type="molecule type" value="Transcribed_RNA"/>
</dbReference>
<evidence type="ECO:0000313" key="1">
    <source>
        <dbReference type="EMBL" id="JAE21318.1"/>
    </source>
</evidence>
<accession>A0A0A9GKU6</accession>